<dbReference type="STRING" id="877455.Metbo_2167"/>
<evidence type="ECO:0000313" key="9">
    <source>
        <dbReference type="Proteomes" id="UP000007490"/>
    </source>
</evidence>
<evidence type="ECO:0000256" key="2">
    <source>
        <dbReference type="ARBA" id="ARBA00022475"/>
    </source>
</evidence>
<name>F0TCB5_METLA</name>
<dbReference type="Pfam" id="PF06271">
    <property type="entry name" value="RDD"/>
    <property type="match status" value="1"/>
</dbReference>
<evidence type="ECO:0000256" key="4">
    <source>
        <dbReference type="ARBA" id="ARBA00022989"/>
    </source>
</evidence>
<feature type="transmembrane region" description="Helical" evidence="6">
    <location>
        <begin position="43"/>
        <end position="61"/>
    </location>
</feature>
<feature type="transmembrane region" description="Helical" evidence="6">
    <location>
        <begin position="98"/>
        <end position="114"/>
    </location>
</feature>
<feature type="transmembrane region" description="Helical" evidence="6">
    <location>
        <begin position="12"/>
        <end position="37"/>
    </location>
</feature>
<protein>
    <submittedName>
        <fullName evidence="8">RDD domain containing protein</fullName>
    </submittedName>
</protein>
<dbReference type="HOGENOM" id="CLU_155013_0_0_2"/>
<evidence type="ECO:0000259" key="7">
    <source>
        <dbReference type="Pfam" id="PF06271"/>
    </source>
</evidence>
<gene>
    <name evidence="8" type="ordered locus">Metbo_2167</name>
</gene>
<evidence type="ECO:0000256" key="5">
    <source>
        <dbReference type="ARBA" id="ARBA00023136"/>
    </source>
</evidence>
<dbReference type="PANTHER" id="PTHR36115:SF4">
    <property type="entry name" value="MEMBRANE PROTEIN"/>
    <property type="match status" value="1"/>
</dbReference>
<keyword evidence="5 6" id="KW-0472">Membrane</keyword>
<dbReference type="eggNOG" id="arCOG03633">
    <property type="taxonomic scope" value="Archaea"/>
</dbReference>
<keyword evidence="9" id="KW-1185">Reference proteome</keyword>
<evidence type="ECO:0000313" key="8">
    <source>
        <dbReference type="EMBL" id="ADZ10382.1"/>
    </source>
</evidence>
<comment type="subcellular location">
    <subcellularLocation>
        <location evidence="1">Cell membrane</location>
        <topology evidence="1">Multi-pass membrane protein</topology>
    </subcellularLocation>
</comment>
<organism evidence="8 9">
    <name type="scientific">Methanobacterium lacus (strain AL-21)</name>
    <dbReference type="NCBI Taxonomy" id="877455"/>
    <lineage>
        <taxon>Archaea</taxon>
        <taxon>Methanobacteriati</taxon>
        <taxon>Methanobacteriota</taxon>
        <taxon>Methanomada group</taxon>
        <taxon>Methanobacteria</taxon>
        <taxon>Methanobacteriales</taxon>
        <taxon>Methanobacteriaceae</taxon>
        <taxon>Methanobacterium</taxon>
    </lineage>
</organism>
<accession>F0TCB5</accession>
<evidence type="ECO:0000256" key="3">
    <source>
        <dbReference type="ARBA" id="ARBA00022692"/>
    </source>
</evidence>
<dbReference type="Proteomes" id="UP000007490">
    <property type="component" value="Chromosome"/>
</dbReference>
<dbReference type="GO" id="GO:0005886">
    <property type="term" value="C:plasma membrane"/>
    <property type="evidence" value="ECO:0007669"/>
    <property type="project" value="UniProtKB-SubCell"/>
</dbReference>
<sequence>MGNFWGRRLIALIVDIIILTLFMWILSGIVFLITAGIGVFSTLTYWIFIGAIIILVYFTYFEGKTGKTFGKRLFNLKVVAEDGNLTYKKSLIRSLSKILYLPLILDLILGFIFVKSNDRFLDRVSGTQVVPADQESQQRNDLSRAD</sequence>
<dbReference type="GeneID" id="10278630"/>
<dbReference type="EMBL" id="CP002551">
    <property type="protein sequence ID" value="ADZ10382.1"/>
    <property type="molecule type" value="Genomic_DNA"/>
</dbReference>
<proteinExistence type="predicted"/>
<evidence type="ECO:0000256" key="6">
    <source>
        <dbReference type="SAM" id="Phobius"/>
    </source>
</evidence>
<dbReference type="RefSeq" id="WP_013645733.1">
    <property type="nucleotide sequence ID" value="NC_015216.1"/>
</dbReference>
<feature type="domain" description="RDD" evidence="7">
    <location>
        <begin position="5"/>
        <end position="124"/>
    </location>
</feature>
<evidence type="ECO:0000256" key="1">
    <source>
        <dbReference type="ARBA" id="ARBA00004651"/>
    </source>
</evidence>
<dbReference type="InterPro" id="IPR010432">
    <property type="entry name" value="RDD"/>
</dbReference>
<keyword evidence="3 6" id="KW-0812">Transmembrane</keyword>
<keyword evidence="2" id="KW-1003">Cell membrane</keyword>
<dbReference type="AlphaFoldDB" id="F0TCB5"/>
<keyword evidence="4 6" id="KW-1133">Transmembrane helix</keyword>
<reference evidence="9" key="1">
    <citation type="submission" date="2011-02" db="EMBL/GenBank/DDBJ databases">
        <title>Complete sequence of Methanobacterium sp. AL-21.</title>
        <authorList>
            <consortium name="US DOE Joint Genome Institute"/>
            <person name="Lucas S."/>
            <person name="Copeland A."/>
            <person name="Lapidus A."/>
            <person name="Cheng J.-F."/>
            <person name="Goodwin L."/>
            <person name="Pitluck S."/>
            <person name="Chertkov O."/>
            <person name="Detter J.C."/>
            <person name="Han C."/>
            <person name="Tapia R."/>
            <person name="Land M."/>
            <person name="Hauser L."/>
            <person name="Kyrpides N."/>
            <person name="Ivanova N."/>
            <person name="Mikhailova N."/>
            <person name="Pagani I."/>
            <person name="Cadillo-Quiroz H."/>
            <person name="Imachi H."/>
            <person name="Zinder S."/>
            <person name="Liu W."/>
            <person name="Woyke T."/>
        </authorList>
    </citation>
    <scope>NUCLEOTIDE SEQUENCE [LARGE SCALE GENOMIC DNA]</scope>
    <source>
        <strain evidence="9">AL-21</strain>
    </source>
</reference>
<dbReference type="InterPro" id="IPR051791">
    <property type="entry name" value="Pra-immunoreactive"/>
</dbReference>
<dbReference type="PANTHER" id="PTHR36115">
    <property type="entry name" value="PROLINE-RICH ANTIGEN HOMOLOG-RELATED"/>
    <property type="match status" value="1"/>
</dbReference>
<dbReference type="KEGG" id="mel:Metbo_2167"/>
<reference evidence="8 9" key="2">
    <citation type="journal article" date="2014" name="Int. J. Syst. Evol. Microbiol.">
        <title>Methanobacterium paludis sp. nov. and a novel strain of Methanobacterium lacus isolated from northern peatlands.</title>
        <authorList>
            <person name="Cadillo-Quiroz H."/>
            <person name="Brauer S.L."/>
            <person name="Goodson N."/>
            <person name="Yavitt J.B."/>
            <person name="Zinder S.H."/>
        </authorList>
    </citation>
    <scope>NUCLEOTIDE SEQUENCE [LARGE SCALE GENOMIC DNA]</scope>
    <source>
        <strain evidence="8 9">AL-21</strain>
    </source>
</reference>